<organism evidence="2 3">
    <name type="scientific">Alkalihalophilus pseudofirmus</name>
    <name type="common">Bacillus pseudofirmus</name>
    <dbReference type="NCBI Taxonomy" id="79885"/>
    <lineage>
        <taxon>Bacteria</taxon>
        <taxon>Bacillati</taxon>
        <taxon>Bacillota</taxon>
        <taxon>Bacilli</taxon>
        <taxon>Bacillales</taxon>
        <taxon>Bacillaceae</taxon>
        <taxon>Alkalihalophilus</taxon>
    </lineage>
</organism>
<feature type="coiled-coil region" evidence="1">
    <location>
        <begin position="19"/>
        <end position="60"/>
    </location>
</feature>
<sequence length="234" mass="27084">MNKNIKNSPQNNLQKQQQIIHYKSEIKKLRSRLNKSESLIKTQQETIQSLMENVSRFERNSHNTVIEQPTGENTRGNNLPVSLFMYTLIIPKKANEEEPIIIKGNLEIINRTATPLTSPVICIEFDDPLLTNLTARIQTDRPPMSDGMIQENSIEAWRFLEGTTFKDARKTGQYWLQPVEQHIIEINEHLSFSDFEIKIPFKSPLLNCKIQSYFYSEEYPKGVPSLNKISCAFI</sequence>
<dbReference type="Proteomes" id="UP001285636">
    <property type="component" value="Unassembled WGS sequence"/>
</dbReference>
<gene>
    <name evidence="2" type="ORF">RYX45_10500</name>
</gene>
<comment type="caution">
    <text evidence="2">The sequence shown here is derived from an EMBL/GenBank/DDBJ whole genome shotgun (WGS) entry which is preliminary data.</text>
</comment>
<proteinExistence type="predicted"/>
<protein>
    <submittedName>
        <fullName evidence="2">Uncharacterized protein</fullName>
    </submittedName>
</protein>
<dbReference type="EMBL" id="JAWJAY010000002">
    <property type="protein sequence ID" value="MDV2885607.1"/>
    <property type="molecule type" value="Genomic_DNA"/>
</dbReference>
<reference evidence="2" key="1">
    <citation type="submission" date="2023-10" db="EMBL/GenBank/DDBJ databases">
        <title>Screening of Alkalihalophilus pseudofirmusBZ-TG-HK211 and Its Alleviation of Salt Stress on Rapeseed Growth.</title>
        <authorList>
            <person name="Zhao B."/>
            <person name="Guo T."/>
        </authorList>
    </citation>
    <scope>NUCLEOTIDE SEQUENCE</scope>
    <source>
        <strain evidence="2">BZ-TG-HK211</strain>
    </source>
</reference>
<name>A0AAJ2NNG8_ALKPS</name>
<evidence type="ECO:0000313" key="2">
    <source>
        <dbReference type="EMBL" id="MDV2885607.1"/>
    </source>
</evidence>
<dbReference type="RefSeq" id="WP_323466736.1">
    <property type="nucleotide sequence ID" value="NZ_CP144224.1"/>
</dbReference>
<accession>A0AAJ2NNG8</accession>
<evidence type="ECO:0000313" key="3">
    <source>
        <dbReference type="Proteomes" id="UP001285636"/>
    </source>
</evidence>
<keyword evidence="1" id="KW-0175">Coiled coil</keyword>
<evidence type="ECO:0000256" key="1">
    <source>
        <dbReference type="SAM" id="Coils"/>
    </source>
</evidence>
<dbReference type="AlphaFoldDB" id="A0AAJ2NNG8"/>